<dbReference type="PANTHER" id="PTHR31479">
    <property type="entry name" value="ALPHA/BETA-HYDROLASES SUPERFAMILY PROTEIN"/>
    <property type="match status" value="1"/>
</dbReference>
<dbReference type="Proteomes" id="UP000077202">
    <property type="component" value="Unassembled WGS sequence"/>
</dbReference>
<dbReference type="Pfam" id="PF01764">
    <property type="entry name" value="Lipase_3"/>
    <property type="match status" value="1"/>
</dbReference>
<dbReference type="AlphaFoldDB" id="A0A176WBJ4"/>
<comment type="caution">
    <text evidence="2">The sequence shown here is derived from an EMBL/GenBank/DDBJ whole genome shotgun (WGS) entry which is preliminary data.</text>
</comment>
<keyword evidence="3" id="KW-1185">Reference proteome</keyword>
<dbReference type="PANTHER" id="PTHR31479:SF39">
    <property type="entry name" value="FUNGAL LIPASE-LIKE DOMAIN-CONTAINING PROTEIN"/>
    <property type="match status" value="1"/>
</dbReference>
<dbReference type="GO" id="GO:0006629">
    <property type="term" value="P:lipid metabolic process"/>
    <property type="evidence" value="ECO:0007669"/>
    <property type="project" value="InterPro"/>
</dbReference>
<protein>
    <recommendedName>
        <fullName evidence="1">Fungal lipase-type domain-containing protein</fullName>
    </recommendedName>
</protein>
<name>A0A176WBJ4_MARPO</name>
<dbReference type="SUPFAM" id="SSF53474">
    <property type="entry name" value="alpha/beta-Hydrolases"/>
    <property type="match status" value="1"/>
</dbReference>
<evidence type="ECO:0000259" key="1">
    <source>
        <dbReference type="Pfam" id="PF01764"/>
    </source>
</evidence>
<dbReference type="EMBL" id="LVLJ01001457">
    <property type="protein sequence ID" value="OAE29476.1"/>
    <property type="molecule type" value="Genomic_DNA"/>
</dbReference>
<proteinExistence type="predicted"/>
<organism evidence="2 3">
    <name type="scientific">Marchantia polymorpha subsp. ruderalis</name>
    <dbReference type="NCBI Taxonomy" id="1480154"/>
    <lineage>
        <taxon>Eukaryota</taxon>
        <taxon>Viridiplantae</taxon>
        <taxon>Streptophyta</taxon>
        <taxon>Embryophyta</taxon>
        <taxon>Marchantiophyta</taxon>
        <taxon>Marchantiopsida</taxon>
        <taxon>Marchantiidae</taxon>
        <taxon>Marchantiales</taxon>
        <taxon>Marchantiaceae</taxon>
        <taxon>Marchantia</taxon>
    </lineage>
</organism>
<evidence type="ECO:0000313" key="3">
    <source>
        <dbReference type="Proteomes" id="UP000077202"/>
    </source>
</evidence>
<reference evidence="2" key="1">
    <citation type="submission" date="2016-03" db="EMBL/GenBank/DDBJ databases">
        <title>Mechanisms controlling the formation of the plant cell surface in tip-growing cells are functionally conserved among land plants.</title>
        <authorList>
            <person name="Honkanen S."/>
            <person name="Jones V.A."/>
            <person name="Morieri G."/>
            <person name="Champion C."/>
            <person name="Hetherington A.J."/>
            <person name="Kelly S."/>
            <person name="Saint-Marcoux D."/>
            <person name="Proust H."/>
            <person name="Prescott H."/>
            <person name="Dolan L."/>
        </authorList>
    </citation>
    <scope>NUCLEOTIDE SEQUENCE [LARGE SCALE GENOMIC DNA]</scope>
    <source>
        <tissue evidence="2">Whole gametophyte</tissue>
    </source>
</reference>
<evidence type="ECO:0000313" key="2">
    <source>
        <dbReference type="EMBL" id="OAE29476.1"/>
    </source>
</evidence>
<accession>A0A176WBJ4</accession>
<feature type="domain" description="Fungal lipase-type" evidence="1">
    <location>
        <begin position="220"/>
        <end position="259"/>
    </location>
</feature>
<dbReference type="InterPro" id="IPR002921">
    <property type="entry name" value="Fungal_lipase-type"/>
</dbReference>
<sequence>MAVASWCGVSLHASVWAAQEGVFVWELWGFARGSRPCLSFWHEVRHVRILFRDQTMAAIVVAGISYLTYRAYNKHKEKEAKKNDPGLIFHAKDQKGDARVRKIKNRVIIHGRLVYGMYDRFRRAPETEYKEWWTKVHYHLVPLESVLTEKELQLYETELEAERQHQYFGVFKRNKDSPLAEAPEWVVAIRGTEPEALVDLYNDAKIVLETLNSSTLIPLLEYVVRRLSQQHKHYNVHVTGHSLGAAAGLLVCRRLALEGYVLEGHFFNPPFTTVESLARSCAHVVEGVIKDALPEKVGHFYDFAKSTAKSLYHAVADADTEKTARKKKQAFDDFNKLAQANWSPYLYVNKHDLISRKFVSHFTKKIQGPVGEDPKKWYSSFTEFSEKLLGETETFHLFPSAHLVLTNTTCLQPVSAHMLWNWIDPNLSFTFEHTDLNPRPSST</sequence>
<dbReference type="Gene3D" id="3.40.50.1820">
    <property type="entry name" value="alpha/beta hydrolase"/>
    <property type="match status" value="1"/>
</dbReference>
<gene>
    <name evidence="2" type="ORF">AXG93_1028s1190</name>
</gene>
<dbReference type="InterPro" id="IPR029058">
    <property type="entry name" value="AB_hydrolase_fold"/>
</dbReference>